<accession>B8EKU2</accession>
<dbReference type="OrthoDB" id="8448484at2"/>
<dbReference type="EMBL" id="CP001280">
    <property type="protein sequence ID" value="ACK51970.1"/>
    <property type="molecule type" value="Genomic_DNA"/>
</dbReference>
<dbReference type="HOGENOM" id="CLU_1675840_0_0_5"/>
<gene>
    <name evidence="2" type="ordered locus">Msil_3060</name>
</gene>
<protein>
    <recommendedName>
        <fullName evidence="4">Bacterial Ig-like domain-containing protein</fullName>
    </recommendedName>
</protein>
<dbReference type="STRING" id="395965.Msil_3060"/>
<evidence type="ECO:0008006" key="4">
    <source>
        <dbReference type="Google" id="ProtNLM"/>
    </source>
</evidence>
<evidence type="ECO:0000313" key="3">
    <source>
        <dbReference type="Proteomes" id="UP000002257"/>
    </source>
</evidence>
<evidence type="ECO:0000256" key="1">
    <source>
        <dbReference type="SAM" id="MobiDB-lite"/>
    </source>
</evidence>
<proteinExistence type="predicted"/>
<dbReference type="AlphaFoldDB" id="B8EKU2"/>
<dbReference type="KEGG" id="msl:Msil_3060"/>
<reference evidence="2 3" key="1">
    <citation type="journal article" date="2010" name="J. Bacteriol.">
        <title>Complete genome sequence of the aerobic facultative methanotroph Methylocella silvestris BL2.</title>
        <authorList>
            <person name="Chen Y."/>
            <person name="Crombie A."/>
            <person name="Rahman M.T."/>
            <person name="Dedysh S.N."/>
            <person name="Liesack W."/>
            <person name="Stott M.B."/>
            <person name="Alam M."/>
            <person name="Theisen A.R."/>
            <person name="Murrell J.C."/>
            <person name="Dunfield P.F."/>
        </authorList>
    </citation>
    <scope>NUCLEOTIDE SEQUENCE [LARGE SCALE GENOMIC DNA]</scope>
    <source>
        <strain evidence="3">DSM 15510 / CIP 108128 / LMG 27833 / NCIMB 13906 / BL2</strain>
    </source>
</reference>
<dbReference type="RefSeq" id="WP_012592039.1">
    <property type="nucleotide sequence ID" value="NC_011666.1"/>
</dbReference>
<sequence length="157" mass="15381">MKTQLMSPPDDGNRNGMSINGRRYQSIPGVAVPIPPFDVAILEANGWQIFVGAASPITTASYSSGSVSGVVTSPGGSAAGLGVRLYLDGSASPVGVTAADVGGAWSIMTGALSAGSHSFSIEIDEGAGVFVSSGGASSGVMDFSTALNSGLIAAIAA</sequence>
<dbReference type="Proteomes" id="UP000002257">
    <property type="component" value="Chromosome"/>
</dbReference>
<name>B8EKU2_METSB</name>
<feature type="region of interest" description="Disordered" evidence="1">
    <location>
        <begin position="1"/>
        <end position="20"/>
    </location>
</feature>
<organism evidence="2 3">
    <name type="scientific">Methylocella silvestris (strain DSM 15510 / CIP 108128 / LMG 27833 / NCIMB 13906 / BL2)</name>
    <dbReference type="NCBI Taxonomy" id="395965"/>
    <lineage>
        <taxon>Bacteria</taxon>
        <taxon>Pseudomonadati</taxon>
        <taxon>Pseudomonadota</taxon>
        <taxon>Alphaproteobacteria</taxon>
        <taxon>Hyphomicrobiales</taxon>
        <taxon>Beijerinckiaceae</taxon>
        <taxon>Methylocella</taxon>
    </lineage>
</organism>
<keyword evidence="3" id="KW-1185">Reference proteome</keyword>
<evidence type="ECO:0000313" key="2">
    <source>
        <dbReference type="EMBL" id="ACK51970.1"/>
    </source>
</evidence>